<accession>A0A8H3KRP2</accession>
<feature type="compositionally biased region" description="Low complexity" evidence="1">
    <location>
        <begin position="11"/>
        <end position="28"/>
    </location>
</feature>
<dbReference type="AlphaFoldDB" id="A0A8H3KRP2"/>
<feature type="region of interest" description="Disordered" evidence="1">
    <location>
        <begin position="142"/>
        <end position="188"/>
    </location>
</feature>
<sequence length="232" mass="26018">MSQKNSPNYYSKDTTTKSAASKSPTTSKLPARKLTTPSKSAATYTPATSSTSITFIQSSRVEALKNRYKNIRVLESYLQQESDLKQEDVIPTHVQTDLDDTTALVANISEELQSTKGDLKTLMEINTAFSTENDKLKRRIKENKGNSAKDAHLPKKVKGSTKGKKVISDNEDDDDKEEPINEKSARVEMKSILKTIDPKLDLDYDETFNSSKNINIRQKLIPELRKSLSPNF</sequence>
<feature type="compositionally biased region" description="Basic and acidic residues" evidence="1">
    <location>
        <begin position="178"/>
        <end position="188"/>
    </location>
</feature>
<protein>
    <submittedName>
        <fullName evidence="2">Uncharacterized protein</fullName>
    </submittedName>
</protein>
<evidence type="ECO:0000313" key="3">
    <source>
        <dbReference type="Proteomes" id="UP000615446"/>
    </source>
</evidence>
<feature type="region of interest" description="Disordered" evidence="1">
    <location>
        <begin position="1"/>
        <end position="49"/>
    </location>
</feature>
<evidence type="ECO:0000313" key="2">
    <source>
        <dbReference type="EMBL" id="GES73584.1"/>
    </source>
</evidence>
<comment type="caution">
    <text evidence="2">The sequence shown here is derived from an EMBL/GenBank/DDBJ whole genome shotgun (WGS) entry which is preliminary data.</text>
</comment>
<feature type="compositionally biased region" description="Basic and acidic residues" evidence="1">
    <location>
        <begin position="142"/>
        <end position="153"/>
    </location>
</feature>
<organism evidence="2 3">
    <name type="scientific">Rhizophagus clarus</name>
    <dbReference type="NCBI Taxonomy" id="94130"/>
    <lineage>
        <taxon>Eukaryota</taxon>
        <taxon>Fungi</taxon>
        <taxon>Fungi incertae sedis</taxon>
        <taxon>Mucoromycota</taxon>
        <taxon>Glomeromycotina</taxon>
        <taxon>Glomeromycetes</taxon>
        <taxon>Glomerales</taxon>
        <taxon>Glomeraceae</taxon>
        <taxon>Rhizophagus</taxon>
    </lineage>
</organism>
<name>A0A8H3KRP2_9GLOM</name>
<feature type="compositionally biased region" description="Basic residues" evidence="1">
    <location>
        <begin position="154"/>
        <end position="165"/>
    </location>
</feature>
<feature type="compositionally biased region" description="Low complexity" evidence="1">
    <location>
        <begin position="35"/>
        <end position="49"/>
    </location>
</feature>
<dbReference type="EMBL" id="BLAL01000007">
    <property type="protein sequence ID" value="GES73584.1"/>
    <property type="molecule type" value="Genomic_DNA"/>
</dbReference>
<dbReference type="Proteomes" id="UP000615446">
    <property type="component" value="Unassembled WGS sequence"/>
</dbReference>
<reference evidence="2" key="1">
    <citation type="submission" date="2019-10" db="EMBL/GenBank/DDBJ databases">
        <title>Conservation and host-specific expression of non-tandemly repeated heterogenous ribosome RNA gene in arbuscular mycorrhizal fungi.</title>
        <authorList>
            <person name="Maeda T."/>
            <person name="Kobayashi Y."/>
            <person name="Nakagawa T."/>
            <person name="Ezawa T."/>
            <person name="Yamaguchi K."/>
            <person name="Bino T."/>
            <person name="Nishimoto Y."/>
            <person name="Shigenobu S."/>
            <person name="Kawaguchi M."/>
        </authorList>
    </citation>
    <scope>NUCLEOTIDE SEQUENCE</scope>
    <source>
        <strain evidence="2">HR1</strain>
    </source>
</reference>
<proteinExistence type="predicted"/>
<gene>
    <name evidence="2" type="ORF">RCL2_000111000</name>
</gene>
<dbReference type="OrthoDB" id="2379068at2759"/>
<evidence type="ECO:0000256" key="1">
    <source>
        <dbReference type="SAM" id="MobiDB-lite"/>
    </source>
</evidence>